<dbReference type="SUPFAM" id="SSF52540">
    <property type="entry name" value="P-loop containing nucleoside triphosphate hydrolases"/>
    <property type="match status" value="1"/>
</dbReference>
<evidence type="ECO:0000256" key="4">
    <source>
        <dbReference type="ARBA" id="ARBA00010228"/>
    </source>
</evidence>
<evidence type="ECO:0000256" key="1">
    <source>
        <dbReference type="ARBA" id="ARBA00004156"/>
    </source>
</evidence>
<evidence type="ECO:0000256" key="8">
    <source>
        <dbReference type="ARBA" id="ARBA00022741"/>
    </source>
</evidence>
<comment type="subcellular location">
    <subcellularLocation>
        <location evidence="3">Cytoplasm</location>
        <location evidence="3">Cytosol</location>
    </subcellularLocation>
    <subcellularLocation>
        <location evidence="1">Cytoplasmic vesicle membrane</location>
    </subcellularLocation>
    <subcellularLocation>
        <location evidence="2">Rough endoplasmic reticulum</location>
    </subcellularLocation>
</comment>
<evidence type="ECO:0000313" key="27">
    <source>
        <dbReference type="Proteomes" id="UP000183832"/>
    </source>
</evidence>
<evidence type="ECO:0000256" key="22">
    <source>
        <dbReference type="SAM" id="MobiDB-lite"/>
    </source>
</evidence>
<dbReference type="CDD" id="cd01857">
    <property type="entry name" value="HSR1_MMR1"/>
    <property type="match status" value="1"/>
</dbReference>
<keyword evidence="9" id="KW-0378">Hydrolase</keyword>
<keyword evidence="7" id="KW-0963">Cytoplasm</keyword>
<dbReference type="STRING" id="568069.A0A1J1HHS7"/>
<feature type="compositionally biased region" description="Basic residues" evidence="22">
    <location>
        <begin position="1238"/>
        <end position="1252"/>
    </location>
</feature>
<evidence type="ECO:0000256" key="19">
    <source>
        <dbReference type="ARBA" id="ARBA00046603"/>
    </source>
</evidence>
<dbReference type="Pfam" id="PF01926">
    <property type="entry name" value="MMR_HSR1"/>
    <property type="match status" value="1"/>
</dbReference>
<dbReference type="Pfam" id="PF00018">
    <property type="entry name" value="SH3_1"/>
    <property type="match status" value="1"/>
</dbReference>
<dbReference type="InterPro" id="IPR006073">
    <property type="entry name" value="GTP-bd"/>
</dbReference>
<evidence type="ECO:0000256" key="21">
    <source>
        <dbReference type="SAM" id="Coils"/>
    </source>
</evidence>
<feature type="compositionally biased region" description="Low complexity" evidence="22">
    <location>
        <begin position="191"/>
        <end position="201"/>
    </location>
</feature>
<evidence type="ECO:0000256" key="5">
    <source>
        <dbReference type="ARBA" id="ARBA00010883"/>
    </source>
</evidence>
<evidence type="ECO:0000259" key="24">
    <source>
        <dbReference type="PROSITE" id="PS50195"/>
    </source>
</evidence>
<dbReference type="PANTHER" id="PTHR45709:SF2">
    <property type="entry name" value="LARGE SUBUNIT GTPASE 1 HOMOLOG"/>
    <property type="match status" value="1"/>
</dbReference>
<dbReference type="InterPro" id="IPR001931">
    <property type="entry name" value="Ribosomal_eS21"/>
</dbReference>
<evidence type="ECO:0000256" key="12">
    <source>
        <dbReference type="ARBA" id="ARBA00023134"/>
    </source>
</evidence>
<dbReference type="SMART" id="SM00326">
    <property type="entry name" value="SH3"/>
    <property type="match status" value="1"/>
</dbReference>
<dbReference type="Pfam" id="PF01249">
    <property type="entry name" value="Ribosomal_S21e"/>
    <property type="match status" value="1"/>
</dbReference>
<evidence type="ECO:0000256" key="9">
    <source>
        <dbReference type="ARBA" id="ARBA00022801"/>
    </source>
</evidence>
<dbReference type="Pfam" id="PF10456">
    <property type="entry name" value="BAR_3_WASP_bdg"/>
    <property type="match status" value="1"/>
</dbReference>
<evidence type="ECO:0000256" key="3">
    <source>
        <dbReference type="ARBA" id="ARBA00004514"/>
    </source>
</evidence>
<protein>
    <recommendedName>
        <fullName evidence="18">Large subunit GTPase 1 homolog</fullName>
    </recommendedName>
    <alternativeName>
        <fullName evidence="17">40S ribosomal protein S21</fullName>
    </alternativeName>
    <alternativeName>
        <fullName evidence="16">Small ribosomal subunit protein eS21</fullName>
    </alternativeName>
</protein>
<dbReference type="Gene3D" id="1.20.1270.60">
    <property type="entry name" value="Arfaptin homology (AH) domain/BAR domain"/>
    <property type="match status" value="1"/>
</dbReference>
<dbReference type="GO" id="GO:0003924">
    <property type="term" value="F:GTPase activity"/>
    <property type="evidence" value="ECO:0007669"/>
    <property type="project" value="InterPro"/>
</dbReference>
<dbReference type="PROSITE" id="PS50002">
    <property type="entry name" value="SH3"/>
    <property type="match status" value="1"/>
</dbReference>
<evidence type="ECO:0000256" key="20">
    <source>
        <dbReference type="PROSITE-ProRule" id="PRU00192"/>
    </source>
</evidence>
<evidence type="ECO:0000256" key="15">
    <source>
        <dbReference type="ARBA" id="ARBA00023329"/>
    </source>
</evidence>
<keyword evidence="13" id="KW-0472">Membrane</keyword>
<dbReference type="PROSITE" id="PS00996">
    <property type="entry name" value="RIBOSOMAL_S21E"/>
    <property type="match status" value="1"/>
</dbReference>
<dbReference type="EMBL" id="CVRI01000004">
    <property type="protein sequence ID" value="CRK87557.1"/>
    <property type="molecule type" value="Genomic_DNA"/>
</dbReference>
<dbReference type="Gene3D" id="3.30.1520.10">
    <property type="entry name" value="Phox-like domain"/>
    <property type="match status" value="1"/>
</dbReference>
<feature type="coiled-coil region" evidence="21">
    <location>
        <begin position="876"/>
        <end position="933"/>
    </location>
</feature>
<evidence type="ECO:0000313" key="26">
    <source>
        <dbReference type="EMBL" id="CRK87557.1"/>
    </source>
</evidence>
<dbReference type="InterPro" id="IPR036871">
    <property type="entry name" value="PX_dom_sf"/>
</dbReference>
<proteinExistence type="inferred from homology"/>
<dbReference type="InterPro" id="IPR001452">
    <property type="entry name" value="SH3_domain"/>
</dbReference>
<evidence type="ECO:0000256" key="2">
    <source>
        <dbReference type="ARBA" id="ARBA00004427"/>
    </source>
</evidence>
<feature type="domain" description="PX" evidence="24">
    <location>
        <begin position="308"/>
        <end position="418"/>
    </location>
</feature>
<feature type="domain" description="CP-type G" evidence="25">
    <location>
        <begin position="796"/>
        <end position="1045"/>
    </location>
</feature>
<feature type="region of interest" description="Disordered" evidence="22">
    <location>
        <begin position="1230"/>
        <end position="1258"/>
    </location>
</feature>
<keyword evidence="6 20" id="KW-0728">SH3 domain</keyword>
<dbReference type="FunFam" id="3.30.1230.20:FF:000001">
    <property type="entry name" value="40S ribosomal protein S21"/>
    <property type="match status" value="1"/>
</dbReference>
<feature type="domain" description="SH3" evidence="23">
    <location>
        <begin position="68"/>
        <end position="129"/>
    </location>
</feature>
<dbReference type="InterPro" id="IPR027267">
    <property type="entry name" value="AH/BAR_dom_sf"/>
</dbReference>
<keyword evidence="27" id="KW-1185">Reference proteome</keyword>
<keyword evidence="15" id="KW-0968">Cytoplasmic vesicle</keyword>
<dbReference type="InterPro" id="IPR030378">
    <property type="entry name" value="G_CP_dom"/>
</dbReference>
<evidence type="ECO:0000256" key="18">
    <source>
        <dbReference type="ARBA" id="ARBA00040145"/>
    </source>
</evidence>
<dbReference type="GO" id="GO:1990904">
    <property type="term" value="C:ribonucleoprotein complex"/>
    <property type="evidence" value="ECO:0007669"/>
    <property type="project" value="UniProtKB-KW"/>
</dbReference>
<name>A0A1J1HHS7_9DIPT</name>
<dbReference type="GO" id="GO:0000054">
    <property type="term" value="P:ribosomal subunit export from nucleus"/>
    <property type="evidence" value="ECO:0007669"/>
    <property type="project" value="TreeGrafter"/>
</dbReference>
<keyword evidence="14" id="KW-0687">Ribonucleoprotein</keyword>
<evidence type="ECO:0000256" key="10">
    <source>
        <dbReference type="ARBA" id="ARBA00022824"/>
    </source>
</evidence>
<dbReference type="InterPro" id="IPR023179">
    <property type="entry name" value="GTP-bd_ortho_bundle_sf"/>
</dbReference>
<dbReference type="InterPro" id="IPR018279">
    <property type="entry name" value="Ribosomal_eS21_CS"/>
</dbReference>
<evidence type="ECO:0000259" key="25">
    <source>
        <dbReference type="PROSITE" id="PS51721"/>
    </source>
</evidence>
<keyword evidence="21" id="KW-0175">Coiled coil</keyword>
<keyword evidence="11" id="KW-0689">Ribosomal protein</keyword>
<evidence type="ECO:0000256" key="13">
    <source>
        <dbReference type="ARBA" id="ARBA00023136"/>
    </source>
</evidence>
<dbReference type="GO" id="GO:0006412">
    <property type="term" value="P:translation"/>
    <property type="evidence" value="ECO:0007669"/>
    <property type="project" value="InterPro"/>
</dbReference>
<dbReference type="InterPro" id="IPR001683">
    <property type="entry name" value="PX_dom"/>
</dbReference>
<evidence type="ECO:0000256" key="16">
    <source>
        <dbReference type="ARBA" id="ARBA00035150"/>
    </source>
</evidence>
<dbReference type="GO" id="GO:0005791">
    <property type="term" value="C:rough endoplasmic reticulum"/>
    <property type="evidence" value="ECO:0007669"/>
    <property type="project" value="UniProtKB-SubCell"/>
</dbReference>
<evidence type="ECO:0000259" key="23">
    <source>
        <dbReference type="PROSITE" id="PS50002"/>
    </source>
</evidence>
<dbReference type="PROSITE" id="PS51721">
    <property type="entry name" value="G_CP"/>
    <property type="match status" value="1"/>
</dbReference>
<dbReference type="Pfam" id="PF00787">
    <property type="entry name" value="PX"/>
    <property type="match status" value="1"/>
</dbReference>
<evidence type="ECO:0000256" key="14">
    <source>
        <dbReference type="ARBA" id="ARBA00023274"/>
    </source>
</evidence>
<keyword evidence="8" id="KW-0547">Nucleotide-binding</keyword>
<dbReference type="InterPro" id="IPR036028">
    <property type="entry name" value="SH3-like_dom_sf"/>
</dbReference>
<dbReference type="SMART" id="SM00312">
    <property type="entry name" value="PX"/>
    <property type="match status" value="1"/>
</dbReference>
<dbReference type="Gene3D" id="2.30.30.40">
    <property type="entry name" value="SH3 Domains"/>
    <property type="match status" value="1"/>
</dbReference>
<dbReference type="Gene3D" id="1.10.1580.10">
    <property type="match status" value="1"/>
</dbReference>
<dbReference type="CDD" id="cd06862">
    <property type="entry name" value="PX_SNX9_18_like"/>
    <property type="match status" value="1"/>
</dbReference>
<dbReference type="Proteomes" id="UP000183832">
    <property type="component" value="Unassembled WGS sequence"/>
</dbReference>
<feature type="compositionally biased region" description="Acidic residues" evidence="22">
    <location>
        <begin position="207"/>
        <end position="222"/>
    </location>
</feature>
<dbReference type="GO" id="GO:0003735">
    <property type="term" value="F:structural constituent of ribosome"/>
    <property type="evidence" value="ECO:0007669"/>
    <property type="project" value="InterPro"/>
</dbReference>
<gene>
    <name evidence="26" type="ORF">CLUMA_CG001354</name>
</gene>
<dbReference type="InterPro" id="IPR038579">
    <property type="entry name" value="Ribosomal_eS21_sf"/>
</dbReference>
<dbReference type="InterPro" id="IPR043358">
    <property type="entry name" value="GNL1-like"/>
</dbReference>
<dbReference type="SUPFAM" id="SSF64268">
    <property type="entry name" value="PX domain"/>
    <property type="match status" value="1"/>
</dbReference>
<dbReference type="FunFam" id="3.30.1520.10:FF:000004">
    <property type="entry name" value="Sorting nexin"/>
    <property type="match status" value="1"/>
</dbReference>
<comment type="similarity">
    <text evidence="5">Belongs to the sorting nexin family.</text>
</comment>
<feature type="compositionally biased region" description="Polar residues" evidence="22">
    <location>
        <begin position="229"/>
        <end position="238"/>
    </location>
</feature>
<evidence type="ECO:0000256" key="7">
    <source>
        <dbReference type="ARBA" id="ARBA00022490"/>
    </source>
</evidence>
<dbReference type="PANTHER" id="PTHR45709">
    <property type="entry name" value="LARGE SUBUNIT GTPASE 1 HOMOLOG-RELATED"/>
    <property type="match status" value="1"/>
</dbReference>
<dbReference type="SUPFAM" id="SSF50044">
    <property type="entry name" value="SH3-domain"/>
    <property type="match status" value="1"/>
</dbReference>
<dbReference type="InterPro" id="IPR019497">
    <property type="entry name" value="Sorting_nexin_WASP-bd-dom"/>
</dbReference>
<dbReference type="PROSITE" id="PS50195">
    <property type="entry name" value="PX"/>
    <property type="match status" value="1"/>
</dbReference>
<reference evidence="26 27" key="1">
    <citation type="submission" date="2015-04" db="EMBL/GenBank/DDBJ databases">
        <authorList>
            <person name="Syromyatnikov M.Y."/>
            <person name="Popov V.N."/>
        </authorList>
    </citation>
    <scope>NUCLEOTIDE SEQUENCE [LARGE SCALE GENOMIC DNA]</scope>
</reference>
<dbReference type="Gene3D" id="3.30.1230.20">
    <property type="match status" value="1"/>
</dbReference>
<dbReference type="InterPro" id="IPR027417">
    <property type="entry name" value="P-loop_NTPase"/>
</dbReference>
<dbReference type="GO" id="GO:0035091">
    <property type="term" value="F:phosphatidylinositol binding"/>
    <property type="evidence" value="ECO:0007669"/>
    <property type="project" value="InterPro"/>
</dbReference>
<keyword evidence="12" id="KW-0342">GTP-binding</keyword>
<dbReference type="GO" id="GO:0022626">
    <property type="term" value="C:cytosolic ribosome"/>
    <property type="evidence" value="ECO:0007669"/>
    <property type="project" value="UniProtKB-ARBA"/>
</dbReference>
<comment type="subunit">
    <text evidence="19">Component of the 40S small ribosomal subunit. Interacts with sta.</text>
</comment>
<dbReference type="FunFam" id="1.10.1580.10:FF:000008">
    <property type="entry name" value="Large subunit GTPase 1"/>
    <property type="match status" value="1"/>
</dbReference>
<dbReference type="GO" id="GO:0030659">
    <property type="term" value="C:cytoplasmic vesicle membrane"/>
    <property type="evidence" value="ECO:0007669"/>
    <property type="project" value="UniProtKB-SubCell"/>
</dbReference>
<accession>A0A1J1HHS7</accession>
<evidence type="ECO:0000256" key="11">
    <source>
        <dbReference type="ARBA" id="ARBA00022980"/>
    </source>
</evidence>
<dbReference type="AlphaFoldDB" id="A0A1J1HHS7"/>
<sequence>MQNDAGEFVDLYCPRKCSASNRIIHAKDHASIQINLVDVDETTGRMSDTVKTYAICGEIRRMEEVELRQAMRVTVLYDFTSQIQNELSIIAGEILTVTDQDVGNGWWEGVNTKGIKGIFPASCKFLNFATYRGDVIMSGISVYFADVEEIQTPSRPVAPPIVPPTSNSLYGNVPSEDPWSQPDPVVPPSYQNAQQQSANSQHRYDYSNDDNYDFDSDFDDEENAGRYAPSSSSNTAGFGSNLPPTPDDTHSMASSNVPITRKTSKMFSKSSDSYIMGTASPTVPENEQVHIYMNDQGMYLWKPLETRYTVTVTSPKMESKFKGIKKFIAYQLQPSFSSEPVSRRYKNFDWLHERLVEKFCLIPIPPLPDKQISGRYEEQFIEHRRAQLQQFVDWVCRHPILSKCDVWMHFLTCRDQKKWKAGKRSAEKDPLMGSTFCAAIRITPEKALLPTVVDAQIESCKNFTYSMDGAVKMLESASTDQAAKYSNLYRKDYQRLGDCFSELAKSLDIDERRMSTGFSLSQSVGNTAGIFISIGKIYEDQARRDWQPFCDKLHVYRGILSSFPDILSEHKNAQQKRKECEKLAYDQKMSNLQIQEVNRRVDVMTVSVLAEQSHFRQERDTHLKEAMKTLLAEQMVGKKKANQLGRSLIKNRFSNTQKKKVEENMLHVADLKDGYDWGRLNLQSVTEEDSFQAFLRTAELAGTEFVAEKLNIQFVNPKSNVGLLSESERKEAEKLIDESKGLLKIPRRPKWDKTTTPEMLHANENQSFLEWRRDLAILQEKDDLLMTPYEKNIEFWRQLWRVIEKSDVVVQIVDARNPLLFRSEDLEKYVKEVDPNKQNLLLLNKADFLTEEQRIAWADYFDKLNIRVAFFSAVEAEKLEKNYESEDSDEESGEEEETEVLEELTKDLSVDEINNKAEEIASALDQVEQVLDAISSKSDENLHKPTEENEIQTKLQLNNPKILSRLELIEFFKNIRQSHPSANDKQAVIIGLMGYPNVGKSSTINALLQEKKVSVSATPGKTKHFQTLYLEKDLILCDCCGLVLPSFCVTKAEMILNGILPIDQMRDYVPPVNTLCTMIPRHILEDIYGILITKPLEGEDPNRPPFAEELLLAYGYNRGFMTANGQPDQSRAARKILKDFVNGKLLYCNSPPTMKQFEFHKYPERRHDEQQLENLPPRQQRSMKIVTGTSSKEIDAAFFNVNNSTAHVQGRNLGNYKQGAQMIGSTSSLNGAVEKPWKGQKREKREKLRRKYAHLDQH</sequence>
<comment type="similarity">
    <text evidence="4">Belongs to the eukaryotic ribosomal protein eS21 family.</text>
</comment>
<dbReference type="OrthoDB" id="61815at2759"/>
<organism evidence="26 27">
    <name type="scientific">Clunio marinus</name>
    <dbReference type="NCBI Taxonomy" id="568069"/>
    <lineage>
        <taxon>Eukaryota</taxon>
        <taxon>Metazoa</taxon>
        <taxon>Ecdysozoa</taxon>
        <taxon>Arthropoda</taxon>
        <taxon>Hexapoda</taxon>
        <taxon>Insecta</taxon>
        <taxon>Pterygota</taxon>
        <taxon>Neoptera</taxon>
        <taxon>Endopterygota</taxon>
        <taxon>Diptera</taxon>
        <taxon>Nematocera</taxon>
        <taxon>Chironomoidea</taxon>
        <taxon>Chironomidae</taxon>
        <taxon>Clunio</taxon>
    </lineage>
</organism>
<evidence type="ECO:0000256" key="6">
    <source>
        <dbReference type="ARBA" id="ARBA00022443"/>
    </source>
</evidence>
<keyword evidence="10" id="KW-0256">Endoplasmic reticulum</keyword>
<evidence type="ECO:0000256" key="17">
    <source>
        <dbReference type="ARBA" id="ARBA00035451"/>
    </source>
</evidence>
<dbReference type="GO" id="GO:0005525">
    <property type="term" value="F:GTP binding"/>
    <property type="evidence" value="ECO:0007669"/>
    <property type="project" value="UniProtKB-KW"/>
</dbReference>
<dbReference type="Gene3D" id="3.40.50.300">
    <property type="entry name" value="P-loop containing nucleotide triphosphate hydrolases"/>
    <property type="match status" value="1"/>
</dbReference>
<feature type="region of interest" description="Disordered" evidence="22">
    <location>
        <begin position="154"/>
        <end position="262"/>
    </location>
</feature>